<organism evidence="2 3">
    <name type="scientific">Akkermansia muciniphila</name>
    <dbReference type="NCBI Taxonomy" id="239935"/>
    <lineage>
        <taxon>Bacteria</taxon>
        <taxon>Pseudomonadati</taxon>
        <taxon>Verrucomicrobiota</taxon>
        <taxon>Verrucomicrobiia</taxon>
        <taxon>Verrucomicrobiales</taxon>
        <taxon>Akkermansiaceae</taxon>
        <taxon>Akkermansia</taxon>
    </lineage>
</organism>
<dbReference type="Gene3D" id="3.40.30.10">
    <property type="entry name" value="Glutaredoxin"/>
    <property type="match status" value="1"/>
</dbReference>
<reference evidence="2 3" key="1">
    <citation type="journal article" date="2017" name="BMC Genomics">
        <title>Genome sequencing of 39 Akkermansia muciniphila isolates reveals its population structure, genomic and functional diverisity, and global distribution in mammalian gut microbiotas.</title>
        <authorList>
            <person name="Guo X."/>
            <person name="Li S."/>
            <person name="Zhang J."/>
            <person name="Wu F."/>
            <person name="Li X."/>
            <person name="Wu D."/>
            <person name="Zhang M."/>
            <person name="Ou Z."/>
            <person name="Jie Z."/>
            <person name="Yan Q."/>
            <person name="Li P."/>
            <person name="Yi J."/>
            <person name="Peng Y."/>
        </authorList>
    </citation>
    <scope>NUCLEOTIDE SEQUENCE [LARGE SCALE GENOMIC DNA]</scope>
    <source>
        <strain evidence="2 3">GP24</strain>
    </source>
</reference>
<name>A0A2N8HD15_9BACT</name>
<keyword evidence="1" id="KW-0472">Membrane</keyword>
<dbReference type="Proteomes" id="UP000236000">
    <property type="component" value="Unassembled WGS sequence"/>
</dbReference>
<dbReference type="AlphaFoldDB" id="A0A2N8HD15"/>
<feature type="transmembrane region" description="Helical" evidence="1">
    <location>
        <begin position="131"/>
        <end position="152"/>
    </location>
</feature>
<keyword evidence="1" id="KW-0812">Transmembrane</keyword>
<evidence type="ECO:0008006" key="4">
    <source>
        <dbReference type="Google" id="ProtNLM"/>
    </source>
</evidence>
<comment type="caution">
    <text evidence="2">The sequence shown here is derived from an EMBL/GenBank/DDBJ whole genome shotgun (WGS) entry which is preliminary data.</text>
</comment>
<protein>
    <recommendedName>
        <fullName evidence="4">Thioredoxin-like fold domain-containing protein</fullName>
    </recommendedName>
</protein>
<sequence>MEEAASPNGGSPDQTSAMTSIQFFYSRDFPGNALLSNARQALEHLGMDVEIQETEAAPEQAGCTLPALAIDGEIAVSGVEPSVRELELLFEDRERMQEEDSSCGACGTGCGGMHCGEGCSGCGKNGESSGMAGRIIGFVILLIILFTAAKILS</sequence>
<gene>
    <name evidence="2" type="ORF">CXU22_08540</name>
</gene>
<proteinExistence type="predicted"/>
<evidence type="ECO:0000256" key="1">
    <source>
        <dbReference type="SAM" id="Phobius"/>
    </source>
</evidence>
<evidence type="ECO:0000313" key="3">
    <source>
        <dbReference type="Proteomes" id="UP000236000"/>
    </source>
</evidence>
<dbReference type="EMBL" id="PJKA01000012">
    <property type="protein sequence ID" value="PNC17781.1"/>
    <property type="molecule type" value="Genomic_DNA"/>
</dbReference>
<keyword evidence="1" id="KW-1133">Transmembrane helix</keyword>
<evidence type="ECO:0000313" key="2">
    <source>
        <dbReference type="EMBL" id="PNC17781.1"/>
    </source>
</evidence>
<accession>A0A2N8HD15</accession>